<gene>
    <name evidence="9" type="ORF">MOP44_12485</name>
</gene>
<evidence type="ECO:0000256" key="3">
    <source>
        <dbReference type="ARBA" id="ARBA00022475"/>
    </source>
</evidence>
<dbReference type="PANTHER" id="PTHR23501:SF174">
    <property type="entry name" value="MULTIDRUG EXPORT PROTEIN EMRB-RELATED"/>
    <property type="match status" value="1"/>
</dbReference>
<dbReference type="Pfam" id="PF07690">
    <property type="entry name" value="MFS_1"/>
    <property type="match status" value="1"/>
</dbReference>
<evidence type="ECO:0000256" key="2">
    <source>
        <dbReference type="ARBA" id="ARBA00022448"/>
    </source>
</evidence>
<feature type="domain" description="Major facilitator superfamily (MFS) profile" evidence="8">
    <location>
        <begin position="69"/>
        <end position="565"/>
    </location>
</feature>
<dbReference type="KEGG" id="orp:MOP44_12485"/>
<keyword evidence="10" id="KW-1185">Reference proteome</keyword>
<feature type="transmembrane region" description="Helical" evidence="7">
    <location>
        <begin position="194"/>
        <end position="211"/>
    </location>
</feature>
<evidence type="ECO:0000313" key="9">
    <source>
        <dbReference type="EMBL" id="UWZ86735.1"/>
    </source>
</evidence>
<feature type="transmembrane region" description="Helical" evidence="7">
    <location>
        <begin position="330"/>
        <end position="351"/>
    </location>
</feature>
<feature type="transmembrane region" description="Helical" evidence="7">
    <location>
        <begin position="392"/>
        <end position="414"/>
    </location>
</feature>
<evidence type="ECO:0000259" key="8">
    <source>
        <dbReference type="PROSITE" id="PS50850"/>
    </source>
</evidence>
<dbReference type="PANTHER" id="PTHR23501">
    <property type="entry name" value="MAJOR FACILITATOR SUPERFAMILY"/>
    <property type="match status" value="1"/>
</dbReference>
<keyword evidence="5 7" id="KW-1133">Transmembrane helix</keyword>
<evidence type="ECO:0000256" key="6">
    <source>
        <dbReference type="ARBA" id="ARBA00023136"/>
    </source>
</evidence>
<dbReference type="Gene3D" id="1.20.1720.10">
    <property type="entry name" value="Multidrug resistance protein D"/>
    <property type="match status" value="1"/>
</dbReference>
<dbReference type="InterPro" id="IPR011701">
    <property type="entry name" value="MFS"/>
</dbReference>
<feature type="transmembrane region" description="Helical" evidence="7">
    <location>
        <begin position="420"/>
        <end position="438"/>
    </location>
</feature>
<dbReference type="CDD" id="cd17503">
    <property type="entry name" value="MFS_LmrB_MDR_like"/>
    <property type="match status" value="1"/>
</dbReference>
<feature type="transmembrane region" description="Helical" evidence="7">
    <location>
        <begin position="542"/>
        <end position="560"/>
    </location>
</feature>
<dbReference type="GO" id="GO:0022857">
    <property type="term" value="F:transmembrane transporter activity"/>
    <property type="evidence" value="ECO:0007669"/>
    <property type="project" value="InterPro"/>
</dbReference>
<feature type="transmembrane region" description="Helical" evidence="7">
    <location>
        <begin position="288"/>
        <end position="309"/>
    </location>
</feature>
<dbReference type="SUPFAM" id="SSF103473">
    <property type="entry name" value="MFS general substrate transporter"/>
    <property type="match status" value="1"/>
</dbReference>
<organism evidence="9 10">
    <name type="scientific">Occallatibacter riparius</name>
    <dbReference type="NCBI Taxonomy" id="1002689"/>
    <lineage>
        <taxon>Bacteria</taxon>
        <taxon>Pseudomonadati</taxon>
        <taxon>Acidobacteriota</taxon>
        <taxon>Terriglobia</taxon>
        <taxon>Terriglobales</taxon>
        <taxon>Acidobacteriaceae</taxon>
        <taxon>Occallatibacter</taxon>
    </lineage>
</organism>
<dbReference type="InterPro" id="IPR020846">
    <property type="entry name" value="MFS_dom"/>
</dbReference>
<keyword evidence="3" id="KW-1003">Cell membrane</keyword>
<accession>A0A9J7BVL6</accession>
<name>A0A9J7BVL6_9BACT</name>
<evidence type="ECO:0000256" key="7">
    <source>
        <dbReference type="SAM" id="Phobius"/>
    </source>
</evidence>
<feature type="transmembrane region" description="Helical" evidence="7">
    <location>
        <begin position="107"/>
        <end position="127"/>
    </location>
</feature>
<sequence>MPSVTQCEPAHTALRRPRLGTLYVKEVSWVVPPAMTTSALQPDQPLGRTIVSPALQRYPLTQGVNPWLVTVSVMLPTFMEVLDTAIASVALPYIAGSLSASNSEATWVLTSYLVANAVILPASNWFARRFGRKNFLLFCVVVFTIASFFCGAAPSLAVILLARVLQGAGGGALQPLSQSILLESFPLEKRSQAMAAYGLGIVVAPVLGPTLGGWLTDTFSWRYAFYINIPVGILAVIMISRFIHDPPYIKNAKVGPFDNIGFGLLMVWTGCLQIVLDKGQEDDWFGAVWVRWAVAALIFSFIGWVWRSWFHHRGLVDLHILKDRNFRTGCFLIALLGMCIYITIAILPLYYQEILGYTAFSAGLVVGPRGVGSFIGSPIIGFLGSRIDPRKLLSVGFIGFGICSLIFGTVNLSIGPTTLLWPIVLTGFALSFVFVPLATMTTSTVPREEMGNATGLFNMLRNIGGSIGIAMASTALIRRAAFYQTEIGAHLSPSDPALQHRATMIGGYLSHQLGRGAARPGAFGLMYGELMQQSALRAYVDIFRWTALLAFFCAGAVWLFKKPAKHLAPPPGAH</sequence>
<dbReference type="InterPro" id="IPR005829">
    <property type="entry name" value="Sugar_transporter_CS"/>
</dbReference>
<feature type="transmembrane region" description="Helical" evidence="7">
    <location>
        <begin position="357"/>
        <end position="380"/>
    </location>
</feature>
<evidence type="ECO:0000256" key="4">
    <source>
        <dbReference type="ARBA" id="ARBA00022692"/>
    </source>
</evidence>
<keyword evidence="2" id="KW-0813">Transport</keyword>
<keyword evidence="4 7" id="KW-0812">Transmembrane</keyword>
<keyword evidence="6 7" id="KW-0472">Membrane</keyword>
<feature type="transmembrane region" description="Helical" evidence="7">
    <location>
        <begin position="67"/>
        <end position="95"/>
    </location>
</feature>
<dbReference type="RefSeq" id="WP_260796372.1">
    <property type="nucleotide sequence ID" value="NZ_CP093313.1"/>
</dbReference>
<evidence type="ECO:0000256" key="1">
    <source>
        <dbReference type="ARBA" id="ARBA00004651"/>
    </source>
</evidence>
<dbReference type="Proteomes" id="UP001059380">
    <property type="component" value="Chromosome"/>
</dbReference>
<dbReference type="Gene3D" id="1.20.1250.20">
    <property type="entry name" value="MFS general substrate transporter like domains"/>
    <property type="match status" value="1"/>
</dbReference>
<dbReference type="PROSITE" id="PS50850">
    <property type="entry name" value="MFS"/>
    <property type="match status" value="1"/>
</dbReference>
<dbReference type="AlphaFoldDB" id="A0A9J7BVL6"/>
<dbReference type="EMBL" id="CP093313">
    <property type="protein sequence ID" value="UWZ86735.1"/>
    <property type="molecule type" value="Genomic_DNA"/>
</dbReference>
<feature type="transmembrane region" description="Helical" evidence="7">
    <location>
        <begin position="459"/>
        <end position="477"/>
    </location>
</feature>
<evidence type="ECO:0000256" key="5">
    <source>
        <dbReference type="ARBA" id="ARBA00022989"/>
    </source>
</evidence>
<feature type="transmembrane region" description="Helical" evidence="7">
    <location>
        <begin position="223"/>
        <end position="244"/>
    </location>
</feature>
<dbReference type="InterPro" id="IPR036259">
    <property type="entry name" value="MFS_trans_sf"/>
</dbReference>
<feature type="transmembrane region" description="Helical" evidence="7">
    <location>
        <begin position="256"/>
        <end position="276"/>
    </location>
</feature>
<dbReference type="PROSITE" id="PS00217">
    <property type="entry name" value="SUGAR_TRANSPORT_2"/>
    <property type="match status" value="1"/>
</dbReference>
<comment type="subcellular location">
    <subcellularLocation>
        <location evidence="1">Cell membrane</location>
        <topology evidence="1">Multi-pass membrane protein</topology>
    </subcellularLocation>
</comment>
<reference evidence="9" key="1">
    <citation type="submission" date="2021-04" db="EMBL/GenBank/DDBJ databases">
        <title>Phylogenetic analysis of Acidobacteriaceae.</title>
        <authorList>
            <person name="Qiu L."/>
            <person name="Zhang Q."/>
        </authorList>
    </citation>
    <scope>NUCLEOTIDE SEQUENCE</scope>
    <source>
        <strain evidence="9">DSM 25168</strain>
    </source>
</reference>
<evidence type="ECO:0000313" key="10">
    <source>
        <dbReference type="Proteomes" id="UP001059380"/>
    </source>
</evidence>
<dbReference type="InterPro" id="IPR004638">
    <property type="entry name" value="EmrB-like"/>
</dbReference>
<dbReference type="NCBIfam" id="TIGR00711">
    <property type="entry name" value="efflux_EmrB"/>
    <property type="match status" value="1"/>
</dbReference>
<proteinExistence type="predicted"/>
<feature type="transmembrane region" description="Helical" evidence="7">
    <location>
        <begin position="134"/>
        <end position="154"/>
    </location>
</feature>
<dbReference type="GO" id="GO:0005886">
    <property type="term" value="C:plasma membrane"/>
    <property type="evidence" value="ECO:0007669"/>
    <property type="project" value="UniProtKB-SubCell"/>
</dbReference>
<protein>
    <submittedName>
        <fullName evidence="9">DHA2 family efflux MFS transporter permease subunit</fullName>
    </submittedName>
</protein>